<evidence type="ECO:0000313" key="1">
    <source>
        <dbReference type="EMBL" id="RVX76038.1"/>
    </source>
</evidence>
<dbReference type="VEuPathDB" id="FungiDB:PV10_01610"/>
<reference evidence="1 2" key="1">
    <citation type="submission" date="2017-03" db="EMBL/GenBank/DDBJ databases">
        <title>Genomes of endolithic fungi from Antarctica.</title>
        <authorList>
            <person name="Coleine C."/>
            <person name="Masonjones S."/>
            <person name="Stajich J.E."/>
        </authorList>
    </citation>
    <scope>NUCLEOTIDE SEQUENCE [LARGE SCALE GENOMIC DNA]</scope>
    <source>
        <strain evidence="1 2">CCFEE 6314</strain>
    </source>
</reference>
<dbReference type="AlphaFoldDB" id="A0A438NJZ0"/>
<accession>A0A438NJZ0</accession>
<proteinExistence type="predicted"/>
<dbReference type="Proteomes" id="UP000288859">
    <property type="component" value="Unassembled WGS sequence"/>
</dbReference>
<evidence type="ECO:0000313" key="2">
    <source>
        <dbReference type="Proteomes" id="UP000288859"/>
    </source>
</evidence>
<organism evidence="1 2">
    <name type="scientific">Exophiala mesophila</name>
    <name type="common">Black yeast-like fungus</name>
    <dbReference type="NCBI Taxonomy" id="212818"/>
    <lineage>
        <taxon>Eukaryota</taxon>
        <taxon>Fungi</taxon>
        <taxon>Dikarya</taxon>
        <taxon>Ascomycota</taxon>
        <taxon>Pezizomycotina</taxon>
        <taxon>Eurotiomycetes</taxon>
        <taxon>Chaetothyriomycetidae</taxon>
        <taxon>Chaetothyriales</taxon>
        <taxon>Herpotrichiellaceae</taxon>
        <taxon>Exophiala</taxon>
    </lineage>
</organism>
<comment type="caution">
    <text evidence="1">The sequence shown here is derived from an EMBL/GenBank/DDBJ whole genome shotgun (WGS) entry which is preliminary data.</text>
</comment>
<gene>
    <name evidence="1" type="ORF">B0A52_00395</name>
</gene>
<sequence>MADNSSEIQTVLIVKGLNFDYHECYLESLIHHSPQNPTRPWALAEIVSKPRKDDRPEEVVELPIYNVRVNPRLAQLGIRYVLNWELLAHDGITSRIINKKGDRQWYSRDLTIIFRSCYVNESTQEVAMVPRKDSVIVNFPHGEPPISPEEHEAWNRVAKKHEQVARTSHWRLDLGAMRSQDHICHSRELFLEHATIEPKDYGTIVFPVIIRAPCDDAGFKDHSVYITAKFVLEDVLYDPDAPRNRIASALLKAQCNEFGKLIRTRDGGHGFCIFNENTYLPVQYTPENIVNNVPVVMNRLHKTPTRVKNVKS</sequence>
<dbReference type="VEuPathDB" id="FungiDB:PV10_01609"/>
<dbReference type="OrthoDB" id="10374335at2759"/>
<protein>
    <submittedName>
        <fullName evidence="1">Uncharacterized protein</fullName>
    </submittedName>
</protein>
<name>A0A438NJZ0_EXOME</name>
<dbReference type="EMBL" id="NAJM01000001">
    <property type="protein sequence ID" value="RVX76038.1"/>
    <property type="molecule type" value="Genomic_DNA"/>
</dbReference>